<evidence type="ECO:0000256" key="3">
    <source>
        <dbReference type="ARBA" id="ARBA00010323"/>
    </source>
</evidence>
<keyword evidence="9 11" id="KW-0472">Membrane</keyword>
<evidence type="ECO:0000313" key="13">
    <source>
        <dbReference type="EMBL" id="NVZ58116.1"/>
    </source>
</evidence>
<dbReference type="EMBL" id="JACAOZ010000014">
    <property type="protein sequence ID" value="NVZ58116.1"/>
    <property type="molecule type" value="Genomic_DNA"/>
</dbReference>
<evidence type="ECO:0000256" key="6">
    <source>
        <dbReference type="ARBA" id="ARBA00022692"/>
    </source>
</evidence>
<keyword evidence="6 11" id="KW-0812">Transmembrane</keyword>
<accession>A0A7Y7RTM4</accession>
<dbReference type="GO" id="GO:0042121">
    <property type="term" value="P:alginic acid biosynthetic process"/>
    <property type="evidence" value="ECO:0007669"/>
    <property type="project" value="UniProtKB-UniRule"/>
</dbReference>
<evidence type="ECO:0000256" key="2">
    <source>
        <dbReference type="ARBA" id="ARBA00005182"/>
    </source>
</evidence>
<organism evidence="13 14">
    <name type="scientific">Pseudomonas edaphica</name>
    <dbReference type="NCBI Taxonomy" id="2006980"/>
    <lineage>
        <taxon>Bacteria</taxon>
        <taxon>Pseudomonadati</taxon>
        <taxon>Pseudomonadota</taxon>
        <taxon>Gammaproteobacteria</taxon>
        <taxon>Pseudomonadales</taxon>
        <taxon>Pseudomonadaceae</taxon>
        <taxon>Pseudomonas</taxon>
    </lineage>
</organism>
<evidence type="ECO:0000256" key="8">
    <source>
        <dbReference type="ARBA" id="ARBA00022989"/>
    </source>
</evidence>
<dbReference type="PANTHER" id="PTHR13285">
    <property type="entry name" value="ACYLTRANSFERASE"/>
    <property type="match status" value="1"/>
</dbReference>
<comment type="similarity">
    <text evidence="3 11">Belongs to the membrane-bound acyltransferase family.</text>
</comment>
<dbReference type="PANTHER" id="PTHR13285:SF23">
    <property type="entry name" value="TEICHOIC ACID D-ALANYLTRANSFERASE"/>
    <property type="match status" value="1"/>
</dbReference>
<feature type="transmembrane region" description="Helical" evidence="12">
    <location>
        <begin position="446"/>
        <end position="467"/>
    </location>
</feature>
<name>A0A7Y7RTM4_9PSED</name>
<keyword evidence="7 11" id="KW-0016">Alginate biosynthesis</keyword>
<gene>
    <name evidence="13" type="ORF">HX797_17780</name>
</gene>
<reference evidence="13 14" key="1">
    <citation type="submission" date="2020-04" db="EMBL/GenBank/DDBJ databases">
        <title>Molecular characterization of pseudomonads from Agaricus bisporus reveal novel blotch 2 pathogens in Western Europe.</title>
        <authorList>
            <person name="Taparia T."/>
            <person name="Krijger M."/>
            <person name="Haynes E."/>
            <person name="Elpinstone J.G."/>
            <person name="Noble R."/>
            <person name="Van Der Wolf J."/>
        </authorList>
    </citation>
    <scope>NUCLEOTIDE SEQUENCE [LARGE SCALE GENOMIC DNA]</scope>
    <source>
        <strain evidence="13 14">B7002</strain>
    </source>
</reference>
<evidence type="ECO:0000256" key="12">
    <source>
        <dbReference type="SAM" id="Phobius"/>
    </source>
</evidence>
<dbReference type="UniPathway" id="UPA00286"/>
<evidence type="ECO:0000256" key="4">
    <source>
        <dbReference type="ARBA" id="ARBA00022475"/>
    </source>
</evidence>
<feature type="transmembrane region" description="Helical" evidence="12">
    <location>
        <begin position="85"/>
        <end position="104"/>
    </location>
</feature>
<dbReference type="InterPro" id="IPR004299">
    <property type="entry name" value="MBOAT_fam"/>
</dbReference>
<feature type="transmembrane region" description="Helical" evidence="12">
    <location>
        <begin position="48"/>
        <end position="65"/>
    </location>
</feature>
<sequence length="475" mass="53535">MVFSSYLFIFLFLPAFLIAYKLVGHRFRNILILTASLYFYYLGDAKGLWILIAAIVGNFAIGYLIDRFREVEDGKQVSAMARRLLIVGLFFNLSVLGYFKYVGFITENINLISAKFGHPSVVPVVSVLLPLGISFFVFQGISYLVDVYRGTIQATKSLLIFGTFKSLFPQLIAGPIVRYRDIAAELPDRSVNPDMVVEGITRFVIGFAKKVLLADTFAVTADAIFSLPASELNFGTAWLGAASYTLQIYFDFSAYSDMAIGMGLMMGFRFPENFNYPYKSTSIRDFWRRWHITLSGWFRDYVYVPLGGNRTGAVGTYVNLLAVFILTGLWHGASWTFVAWGLWHGFFIVIERFTNLENRGIPSPLRWVYTLAVVVFGWVLFRSETFDHAFHMMALMVGLRTGPENYVLAEYMSPALGLALGVGALLSFPVYRWLRDRLSSNQQLCAGLLGLSALFVLASMKVLSGAYSPFLYFRF</sequence>
<keyword evidence="10 11" id="KW-0012">Acyltransferase</keyword>
<feature type="transmembrane region" description="Helical" evidence="12">
    <location>
        <begin position="364"/>
        <end position="381"/>
    </location>
</feature>
<evidence type="ECO:0000256" key="7">
    <source>
        <dbReference type="ARBA" id="ARBA00022841"/>
    </source>
</evidence>
<comment type="pathway">
    <text evidence="2 11">Glycan biosynthesis; alginate biosynthesis.</text>
</comment>
<dbReference type="InterPro" id="IPR024194">
    <property type="entry name" value="Ac/AlaTfrase_AlgI/DltB"/>
</dbReference>
<keyword evidence="4 11" id="KW-1003">Cell membrane</keyword>
<dbReference type="InterPro" id="IPR028362">
    <property type="entry name" value="AlgI"/>
</dbReference>
<feature type="transmembrane region" description="Helical" evidence="12">
    <location>
        <begin position="124"/>
        <end position="145"/>
    </location>
</feature>
<dbReference type="InterPro" id="IPR051085">
    <property type="entry name" value="MB_O-acyltransferase"/>
</dbReference>
<evidence type="ECO:0000256" key="9">
    <source>
        <dbReference type="ARBA" id="ARBA00023136"/>
    </source>
</evidence>
<dbReference type="PIRSF" id="PIRSF016636">
    <property type="entry name" value="AlgI_DltB"/>
    <property type="match status" value="1"/>
</dbReference>
<feature type="transmembrane region" description="Helical" evidence="12">
    <location>
        <begin position="415"/>
        <end position="434"/>
    </location>
</feature>
<keyword evidence="11" id="KW-0997">Cell inner membrane</keyword>
<dbReference type="Proteomes" id="UP000560470">
    <property type="component" value="Unassembled WGS sequence"/>
</dbReference>
<dbReference type="Pfam" id="PF03062">
    <property type="entry name" value="MBOAT"/>
    <property type="match status" value="1"/>
</dbReference>
<dbReference type="GO" id="GO:0016746">
    <property type="term" value="F:acyltransferase activity"/>
    <property type="evidence" value="ECO:0007669"/>
    <property type="project" value="UniProtKB-KW"/>
</dbReference>
<evidence type="ECO:0000256" key="5">
    <source>
        <dbReference type="ARBA" id="ARBA00022679"/>
    </source>
</evidence>
<protein>
    <recommendedName>
        <fullName evidence="11">Probable alginate O-acetylase</fullName>
        <ecNumber evidence="11">2.3.1.-</ecNumber>
    </recommendedName>
</protein>
<proteinExistence type="inferred from homology"/>
<comment type="subcellular location">
    <subcellularLocation>
        <location evidence="1">Cell inner membrane</location>
        <topology evidence="1">Multi-pass membrane protein</topology>
    </subcellularLocation>
</comment>
<keyword evidence="5 11" id="KW-0808">Transferase</keyword>
<dbReference type="EC" id="2.3.1.-" evidence="11"/>
<keyword evidence="8 12" id="KW-1133">Transmembrane helix</keyword>
<comment type="caution">
    <text evidence="13">The sequence shown here is derived from an EMBL/GenBank/DDBJ whole genome shotgun (WGS) entry which is preliminary data.</text>
</comment>
<evidence type="ECO:0000313" key="14">
    <source>
        <dbReference type="Proteomes" id="UP000560470"/>
    </source>
</evidence>
<evidence type="ECO:0000256" key="1">
    <source>
        <dbReference type="ARBA" id="ARBA00004429"/>
    </source>
</evidence>
<dbReference type="AlphaFoldDB" id="A0A7Y7RTM4"/>
<dbReference type="RefSeq" id="WP_177034222.1">
    <property type="nucleotide sequence ID" value="NZ_JACAOZ010000014.1"/>
</dbReference>
<dbReference type="PIRSF" id="PIRSF500217">
    <property type="entry name" value="AlgI"/>
    <property type="match status" value="1"/>
</dbReference>
<evidence type="ECO:0000256" key="11">
    <source>
        <dbReference type="PIRNR" id="PIRNR016636"/>
    </source>
</evidence>
<evidence type="ECO:0000256" key="10">
    <source>
        <dbReference type="ARBA" id="ARBA00023315"/>
    </source>
</evidence>
<dbReference type="GO" id="GO:0005886">
    <property type="term" value="C:plasma membrane"/>
    <property type="evidence" value="ECO:0007669"/>
    <property type="project" value="UniProtKB-SubCell"/>
</dbReference>